<dbReference type="GO" id="GO:0005829">
    <property type="term" value="C:cytosol"/>
    <property type="evidence" value="ECO:0007669"/>
    <property type="project" value="TreeGrafter"/>
</dbReference>
<dbReference type="GO" id="GO:0005525">
    <property type="term" value="F:GTP binding"/>
    <property type="evidence" value="ECO:0007669"/>
    <property type="project" value="UniProtKB-KW"/>
</dbReference>
<dbReference type="Proteomes" id="UP000037460">
    <property type="component" value="Unassembled WGS sequence"/>
</dbReference>
<proteinExistence type="predicted"/>
<sequence length="621" mass="68164">MSGVPKGHKLHQKSGKKKASERQGANLGKMLIRHQFPTINPGLLANEDEAIETERGKHKLRSVTQCDDLEELMSQAALAGTDFTAKRGEMVIVGQEARMELERVRAPEQVVVSVPRRPPWRKGMAREELEANEKYAFLEWRREMADLEENKGYLLTPFEKNLEVWRQLWRVLERSQLLCQIVDGRNPLLFRCAELEHYVHDIDPSKRCLLLINKADLLTERQRRAWASYFREKGIDFVFWSAAAAQQSLDEAARRERAALLGLPSRQTNAAADGAMHGEVHGEAHGEVHGEVHGEEAASASAVSPKAVGPDGKRLATVGFVGYPNVGKSSTINVLVAAKKTNVSATPGKTKHFQTLLVPDTPGILLCDCPGLVFPTTAGSKAQMVCDGILPIDQMKDYMPPMRLLVERLGTAAFEHVYTIRLRSQEVLEEDPDAPEMAREVLMAHALMRGFMVMKGIPDESRSARVILKDAVNAKLLYVVPPPGRTFDDDGRVPTELSTGSSSSSGDSALSAAAEAAIEHKASEEAAAAAAAAYAASVGKRLPTNPTTERYFNLMKAEYDAQEGGTMHMTTGSAKGRKAQQRQKESGRMGISTMPWRPTGEAALPNRIVAQGPRVDIVQVD</sequence>
<accession>A0A0M0JCJ6</accession>
<keyword evidence="2" id="KW-0547">Nucleotide-binding</keyword>
<dbReference type="OrthoDB" id="61815at2759"/>
<feature type="region of interest" description="Disordered" evidence="5">
    <location>
        <begin position="1"/>
        <end position="22"/>
    </location>
</feature>
<dbReference type="Gene3D" id="3.40.50.300">
    <property type="entry name" value="P-loop containing nucleotide triphosphate hydrolases"/>
    <property type="match status" value="1"/>
</dbReference>
<dbReference type="PANTHER" id="PTHR45709">
    <property type="entry name" value="LARGE SUBUNIT GTPASE 1 HOMOLOG-RELATED"/>
    <property type="match status" value="1"/>
</dbReference>
<evidence type="ECO:0000256" key="3">
    <source>
        <dbReference type="ARBA" id="ARBA00022801"/>
    </source>
</evidence>
<keyword evidence="1" id="KW-0963">Cytoplasm</keyword>
<keyword evidence="4" id="KW-0342">GTP-binding</keyword>
<dbReference type="SUPFAM" id="SSF52540">
    <property type="entry name" value="P-loop containing nucleoside triphosphate hydrolases"/>
    <property type="match status" value="1"/>
</dbReference>
<dbReference type="CDD" id="cd01857">
    <property type="entry name" value="HSR1_MMR1"/>
    <property type="match status" value="1"/>
</dbReference>
<evidence type="ECO:0000256" key="1">
    <source>
        <dbReference type="ARBA" id="ARBA00022490"/>
    </source>
</evidence>
<evidence type="ECO:0000256" key="2">
    <source>
        <dbReference type="ARBA" id="ARBA00022741"/>
    </source>
</evidence>
<keyword evidence="8" id="KW-1185">Reference proteome</keyword>
<feature type="region of interest" description="Disordered" evidence="5">
    <location>
        <begin position="569"/>
        <end position="598"/>
    </location>
</feature>
<dbReference type="GO" id="GO:0003924">
    <property type="term" value="F:GTPase activity"/>
    <property type="evidence" value="ECO:0007669"/>
    <property type="project" value="InterPro"/>
</dbReference>
<keyword evidence="3" id="KW-0378">Hydrolase</keyword>
<dbReference type="InterPro" id="IPR006073">
    <property type="entry name" value="GTP-bd"/>
</dbReference>
<dbReference type="PRINTS" id="PR00326">
    <property type="entry name" value="GTP1OBG"/>
</dbReference>
<evidence type="ECO:0000256" key="4">
    <source>
        <dbReference type="ARBA" id="ARBA00023134"/>
    </source>
</evidence>
<evidence type="ECO:0000259" key="6">
    <source>
        <dbReference type="Pfam" id="PF01926"/>
    </source>
</evidence>
<name>A0A0M0JCJ6_9EUKA</name>
<dbReference type="AlphaFoldDB" id="A0A0M0JCJ6"/>
<evidence type="ECO:0000313" key="7">
    <source>
        <dbReference type="EMBL" id="KOO24299.1"/>
    </source>
</evidence>
<organism evidence="7 8">
    <name type="scientific">Chrysochromulina tobinii</name>
    <dbReference type="NCBI Taxonomy" id="1460289"/>
    <lineage>
        <taxon>Eukaryota</taxon>
        <taxon>Haptista</taxon>
        <taxon>Haptophyta</taxon>
        <taxon>Prymnesiophyceae</taxon>
        <taxon>Prymnesiales</taxon>
        <taxon>Chrysochromulinaceae</taxon>
        <taxon>Chrysochromulina</taxon>
    </lineage>
</organism>
<evidence type="ECO:0000313" key="8">
    <source>
        <dbReference type="Proteomes" id="UP000037460"/>
    </source>
</evidence>
<evidence type="ECO:0000256" key="5">
    <source>
        <dbReference type="SAM" id="MobiDB-lite"/>
    </source>
</evidence>
<dbReference type="PANTHER" id="PTHR45709:SF2">
    <property type="entry name" value="LARGE SUBUNIT GTPASE 1 HOMOLOG"/>
    <property type="match status" value="1"/>
</dbReference>
<protein>
    <submittedName>
        <fullName evidence="7">Large subunit gtpase 1-like protein</fullName>
    </submittedName>
</protein>
<reference evidence="8" key="1">
    <citation type="journal article" date="2015" name="PLoS Genet.">
        <title>Genome Sequence and Transcriptome Analyses of Chrysochromulina tobin: Metabolic Tools for Enhanced Algal Fitness in the Prominent Order Prymnesiales (Haptophyceae).</title>
        <authorList>
            <person name="Hovde B.T."/>
            <person name="Deodato C.R."/>
            <person name="Hunsperger H.M."/>
            <person name="Ryken S.A."/>
            <person name="Yost W."/>
            <person name="Jha R.K."/>
            <person name="Patterson J."/>
            <person name="Monnat R.J. Jr."/>
            <person name="Barlow S.B."/>
            <person name="Starkenburg S.R."/>
            <person name="Cattolico R.A."/>
        </authorList>
    </citation>
    <scope>NUCLEOTIDE SEQUENCE</scope>
    <source>
        <strain evidence="8">CCMP291</strain>
    </source>
</reference>
<dbReference type="InterPro" id="IPR027417">
    <property type="entry name" value="P-loop_NTPase"/>
</dbReference>
<dbReference type="Pfam" id="PF01926">
    <property type="entry name" value="MMR_HSR1"/>
    <property type="match status" value="1"/>
</dbReference>
<dbReference type="InterPro" id="IPR043358">
    <property type="entry name" value="GNL1-like"/>
</dbReference>
<gene>
    <name evidence="7" type="ORF">Ctob_010599</name>
</gene>
<dbReference type="EMBL" id="JWZX01003107">
    <property type="protein sequence ID" value="KOO24299.1"/>
    <property type="molecule type" value="Genomic_DNA"/>
</dbReference>
<feature type="domain" description="G" evidence="6">
    <location>
        <begin position="317"/>
        <end position="376"/>
    </location>
</feature>
<feature type="region of interest" description="Disordered" evidence="5">
    <location>
        <begin position="485"/>
        <end position="508"/>
    </location>
</feature>
<comment type="caution">
    <text evidence="7">The sequence shown here is derived from an EMBL/GenBank/DDBJ whole genome shotgun (WGS) entry which is preliminary data.</text>
</comment>
<feature type="compositionally biased region" description="Basic residues" evidence="5">
    <location>
        <begin position="1"/>
        <end position="19"/>
    </location>
</feature>